<dbReference type="OrthoDB" id="248233at2759"/>
<evidence type="ECO:0000256" key="6">
    <source>
        <dbReference type="ARBA" id="ARBA00023134"/>
    </source>
</evidence>
<dbReference type="Pfam" id="PF03144">
    <property type="entry name" value="GTP_EFTU_D2"/>
    <property type="match status" value="1"/>
</dbReference>
<dbReference type="InterPro" id="IPR009001">
    <property type="entry name" value="Transl_elong_EF1A/Init_IF2_C"/>
</dbReference>
<dbReference type="KEGG" id="char:105900261"/>
<dbReference type="InterPro" id="IPR004161">
    <property type="entry name" value="EFTu-like_2"/>
</dbReference>
<dbReference type="InterPro" id="IPR009000">
    <property type="entry name" value="Transl_B-barrel_sf"/>
</dbReference>
<feature type="domain" description="Tr-type G" evidence="9">
    <location>
        <begin position="154"/>
        <end position="384"/>
    </location>
</feature>
<dbReference type="GO" id="GO:0003924">
    <property type="term" value="F:GTPase activity"/>
    <property type="evidence" value="ECO:0007669"/>
    <property type="project" value="InterPro"/>
</dbReference>
<feature type="compositionally biased region" description="Acidic residues" evidence="8">
    <location>
        <begin position="31"/>
        <end position="43"/>
    </location>
</feature>
<comment type="function">
    <text evidence="7">Promotes degradation of target mRNA species. Plays a role in the regulation of circadian mRNA stability. Binds GTP and has GTPase activity.</text>
</comment>
<evidence type="ECO:0000256" key="3">
    <source>
        <dbReference type="ARBA" id="ARBA00015364"/>
    </source>
</evidence>
<dbReference type="PANTHER" id="PTHR43721:SF9">
    <property type="entry name" value="GTP-BINDING PROTEIN 1"/>
    <property type="match status" value="1"/>
</dbReference>
<dbReference type="Pfam" id="PF00009">
    <property type="entry name" value="GTP_EFTU"/>
    <property type="match status" value="1"/>
</dbReference>
<dbReference type="Proteomes" id="UP000515152">
    <property type="component" value="Chromosome 24"/>
</dbReference>
<feature type="region of interest" description="Disordered" evidence="8">
    <location>
        <begin position="574"/>
        <end position="673"/>
    </location>
</feature>
<comment type="similarity">
    <text evidence="2">Belongs to the TRAFAC class translation factor GTPase superfamily. Classic translation factor GTPase family. EF-Tu/EF-1A subfamily.</text>
</comment>
<keyword evidence="5" id="KW-0547">Nucleotide-binding</keyword>
<organism evidence="10 13">
    <name type="scientific">Clupea harengus</name>
    <name type="common">Atlantic herring</name>
    <dbReference type="NCBI Taxonomy" id="7950"/>
    <lineage>
        <taxon>Eukaryota</taxon>
        <taxon>Metazoa</taxon>
        <taxon>Chordata</taxon>
        <taxon>Craniata</taxon>
        <taxon>Vertebrata</taxon>
        <taxon>Euteleostomi</taxon>
        <taxon>Actinopterygii</taxon>
        <taxon>Neopterygii</taxon>
        <taxon>Teleostei</taxon>
        <taxon>Clupei</taxon>
        <taxon>Clupeiformes</taxon>
        <taxon>Clupeoidei</taxon>
        <taxon>Clupeidae</taxon>
        <taxon>Clupea</taxon>
    </lineage>
</organism>
<feature type="compositionally biased region" description="Basic and acidic residues" evidence="8">
    <location>
        <begin position="44"/>
        <end position="54"/>
    </location>
</feature>
<keyword evidence="6" id="KW-0342">GTP-binding</keyword>
<dbReference type="PROSITE" id="PS51722">
    <property type="entry name" value="G_TR_2"/>
    <property type="match status" value="1"/>
</dbReference>
<dbReference type="FunFam" id="2.40.30.10:FF:000014">
    <property type="entry name" value="Probable GTP-binding protein 1"/>
    <property type="match status" value="1"/>
</dbReference>
<gene>
    <name evidence="11 12 13" type="primary">LOC105900261</name>
</gene>
<dbReference type="GeneTree" id="ENSGT00940000156054"/>
<dbReference type="GeneID" id="105900261"/>
<dbReference type="GO" id="GO:0003746">
    <property type="term" value="F:translation elongation factor activity"/>
    <property type="evidence" value="ECO:0007669"/>
    <property type="project" value="TreeGrafter"/>
</dbReference>
<evidence type="ECO:0000313" key="12">
    <source>
        <dbReference type="RefSeq" id="XP_031417770.1"/>
    </source>
</evidence>
<comment type="subcellular location">
    <subcellularLocation>
        <location evidence="1">Cytoplasm</location>
    </subcellularLocation>
</comment>
<evidence type="ECO:0000313" key="11">
    <source>
        <dbReference type="RefSeq" id="XP_031417769.1"/>
    </source>
</evidence>
<dbReference type="RefSeq" id="XP_031417770.1">
    <property type="nucleotide sequence ID" value="XM_031561910.2"/>
</dbReference>
<evidence type="ECO:0000256" key="7">
    <source>
        <dbReference type="ARBA" id="ARBA00025630"/>
    </source>
</evidence>
<dbReference type="AlphaFoldDB" id="A0A6P8F3P1"/>
<evidence type="ECO:0000256" key="8">
    <source>
        <dbReference type="SAM" id="MobiDB-lite"/>
    </source>
</evidence>
<dbReference type="CDD" id="cd03694">
    <property type="entry name" value="GTPBP_II"/>
    <property type="match status" value="1"/>
</dbReference>
<dbReference type="InterPro" id="IPR035531">
    <property type="entry name" value="GTPBP1-like"/>
</dbReference>
<dbReference type="FunFam" id="2.40.30.10:FF:000028">
    <property type="entry name" value="GTP-binding protein 1,-like"/>
    <property type="match status" value="1"/>
</dbReference>
<dbReference type="PANTHER" id="PTHR43721">
    <property type="entry name" value="ELONGATION FACTOR TU-RELATED"/>
    <property type="match status" value="1"/>
</dbReference>
<name>A0A6P8F3P1_CLUHA</name>
<evidence type="ECO:0000259" key="9">
    <source>
        <dbReference type="PROSITE" id="PS51722"/>
    </source>
</evidence>
<dbReference type="GO" id="GO:0005525">
    <property type="term" value="F:GTP binding"/>
    <property type="evidence" value="ECO:0007669"/>
    <property type="project" value="UniProtKB-KW"/>
</dbReference>
<dbReference type="SUPFAM" id="SSF50465">
    <property type="entry name" value="EF-Tu/eEF-1alpha/eIF2-gamma C-terminal domain"/>
    <property type="match status" value="1"/>
</dbReference>
<keyword evidence="10" id="KW-1185">Reference proteome</keyword>
<keyword evidence="4" id="KW-0963">Cytoplasm</keyword>
<dbReference type="CDD" id="cd03708">
    <property type="entry name" value="GTPBP_III"/>
    <property type="match status" value="1"/>
</dbReference>
<dbReference type="InterPro" id="IPR027417">
    <property type="entry name" value="P-loop_NTPase"/>
</dbReference>
<evidence type="ECO:0000256" key="4">
    <source>
        <dbReference type="ARBA" id="ARBA00022490"/>
    </source>
</evidence>
<dbReference type="CDD" id="cd04165">
    <property type="entry name" value="GTPBP1_like"/>
    <property type="match status" value="1"/>
</dbReference>
<dbReference type="RefSeq" id="XP_031417772.1">
    <property type="nucleotide sequence ID" value="XM_031561912.2"/>
</dbReference>
<feature type="compositionally biased region" description="Low complexity" evidence="8">
    <location>
        <begin position="663"/>
        <end position="673"/>
    </location>
</feature>
<dbReference type="SUPFAM" id="SSF52540">
    <property type="entry name" value="P-loop containing nucleoside triphosphate hydrolases"/>
    <property type="match status" value="1"/>
</dbReference>
<feature type="compositionally biased region" description="Basic residues" evidence="8">
    <location>
        <begin position="644"/>
        <end position="655"/>
    </location>
</feature>
<dbReference type="InterPro" id="IPR050055">
    <property type="entry name" value="EF-Tu_GTPase"/>
</dbReference>
<dbReference type="RefSeq" id="XP_031417769.1">
    <property type="nucleotide sequence ID" value="XM_031561909.2"/>
</dbReference>
<dbReference type="Gene3D" id="3.40.50.300">
    <property type="entry name" value="P-loop containing nucleotide triphosphate hydrolases"/>
    <property type="match status" value="1"/>
</dbReference>
<accession>A0A6P8F3P1</accession>
<dbReference type="InterPro" id="IPR000795">
    <property type="entry name" value="T_Tr_GTP-bd_dom"/>
</dbReference>
<evidence type="ECO:0000256" key="5">
    <source>
        <dbReference type="ARBA" id="ARBA00022741"/>
    </source>
</evidence>
<feature type="region of interest" description="Disordered" evidence="8">
    <location>
        <begin position="26"/>
        <end position="54"/>
    </location>
</feature>
<evidence type="ECO:0000256" key="1">
    <source>
        <dbReference type="ARBA" id="ARBA00004496"/>
    </source>
</evidence>
<dbReference type="Gene3D" id="2.40.30.10">
    <property type="entry name" value="Translation factors"/>
    <property type="match status" value="2"/>
</dbReference>
<feature type="compositionally biased region" description="Basic and acidic residues" evidence="8">
    <location>
        <begin position="627"/>
        <end position="638"/>
    </location>
</feature>
<feature type="compositionally biased region" description="Polar residues" evidence="8">
    <location>
        <begin position="574"/>
        <end position="592"/>
    </location>
</feature>
<protein>
    <recommendedName>
        <fullName evidence="3">GTP-binding protein 1</fullName>
    </recommendedName>
</protein>
<proteinExistence type="inferred from homology"/>
<evidence type="ECO:0000313" key="13">
    <source>
        <dbReference type="RefSeq" id="XP_031417772.1"/>
    </source>
</evidence>
<evidence type="ECO:0000313" key="10">
    <source>
        <dbReference type="Proteomes" id="UP000515152"/>
    </source>
</evidence>
<dbReference type="FunFam" id="3.40.50.300:FF:000091">
    <property type="entry name" value="Probable GTP-binding protein 1"/>
    <property type="match status" value="1"/>
</dbReference>
<dbReference type="SUPFAM" id="SSF50447">
    <property type="entry name" value="Translation proteins"/>
    <property type="match status" value="1"/>
</dbReference>
<evidence type="ECO:0000256" key="2">
    <source>
        <dbReference type="ARBA" id="ARBA00007249"/>
    </source>
</evidence>
<reference evidence="11 12" key="1">
    <citation type="submission" date="2025-04" db="UniProtKB">
        <authorList>
            <consortium name="RefSeq"/>
        </authorList>
    </citation>
    <scope>IDENTIFICATION</scope>
</reference>
<sequence length="673" mass="73406">MAATESSLCPSPIAVADTVVPACMFAPDRGSDDDPSGGDCYEDGEAHNGESEGHLDLTSKMVLVSPTGEQYDVLFRQLRERMDEGCGETIYVVGMGSDGADYGLNEQDMEASVATVQSLCETVEADIILLRERAETGGNVRDYLIRRRVGDADFLEVRVAVVGNVDAGKSTLLGVLTHGELDNGRGFARQKLFRHKHEMESGRTSSVGNDILGFDQHGQVVNKPDSHGGSLDWTKICERSSKVITFIDLAGHEKYLKTTVFGMTGHLPDFCMLMVGSNAGIVGMTKEHLGLALALNVPVFVVVTKIDMCPANILQETLKLLQRLLKSPGCRKIPVLVQNKDDVIVTASNFSSERMCPIFQISNVTGENMELLKMFLNLLSSRTTFRDDEPAEFQIDDTYSVPGVGTVVSGTTLRGLIRLNDTLLLGPDPLGSFIPIAVKSIHRKRMPVKEVRGGQTASFALKKIKRSSIRKGMVMVSPRLSPLACWEFEAEILVLHHPTTISPRYQAMVHCGSIRQTATILTMNRDCLRTGDKALVHFRFIKTPEYLHVEQRLVFREGRTKAVGTISKLLQSANNMTSHSKPQLLKMQSSKKTFLREDGTTVSNEEAGLLEDGQSSAQQQPLGEEDLQSRDGNKENKPKQGGGGRRRGGQRHRGKGLTSLLVAPPAAGAAGSS</sequence>
<dbReference type="GO" id="GO:0005737">
    <property type="term" value="C:cytoplasm"/>
    <property type="evidence" value="ECO:0007669"/>
    <property type="project" value="UniProtKB-SubCell"/>
</dbReference>